<accession>A0ABV7Y3T5</accession>
<keyword evidence="2" id="KW-0234">DNA repair</keyword>
<evidence type="ECO:0000256" key="1">
    <source>
        <dbReference type="ARBA" id="ARBA00022763"/>
    </source>
</evidence>
<dbReference type="EMBL" id="JBHRZH010000001">
    <property type="protein sequence ID" value="MFC3759432.1"/>
    <property type="molecule type" value="Genomic_DNA"/>
</dbReference>
<reference evidence="4" key="1">
    <citation type="journal article" date="2019" name="Int. J. Syst. Evol. Microbiol.">
        <title>The Global Catalogue of Microorganisms (GCM) 10K type strain sequencing project: providing services to taxonomists for standard genome sequencing and annotation.</title>
        <authorList>
            <consortium name="The Broad Institute Genomics Platform"/>
            <consortium name="The Broad Institute Genome Sequencing Center for Infectious Disease"/>
            <person name="Wu L."/>
            <person name="Ma J."/>
        </authorList>
    </citation>
    <scope>NUCLEOTIDE SEQUENCE [LARGE SCALE GENOMIC DNA]</scope>
    <source>
        <strain evidence="4">CGMCC 4.7241</strain>
    </source>
</reference>
<dbReference type="SUPFAM" id="SSF48150">
    <property type="entry name" value="DNA-glycosylase"/>
    <property type="match status" value="1"/>
</dbReference>
<dbReference type="RefSeq" id="WP_205122175.1">
    <property type="nucleotide sequence ID" value="NZ_JAFBCM010000001.1"/>
</dbReference>
<keyword evidence="1" id="KW-0227">DNA damage</keyword>
<protein>
    <submittedName>
        <fullName evidence="3">DNA-3-methyladenine glycosylase family protein</fullName>
    </submittedName>
</protein>
<dbReference type="PANTHER" id="PTHR43003">
    <property type="entry name" value="DNA-3-METHYLADENINE GLYCOSYLASE"/>
    <property type="match status" value="1"/>
</dbReference>
<evidence type="ECO:0000313" key="4">
    <source>
        <dbReference type="Proteomes" id="UP001595699"/>
    </source>
</evidence>
<dbReference type="Proteomes" id="UP001595699">
    <property type="component" value="Unassembled WGS sequence"/>
</dbReference>
<evidence type="ECO:0000256" key="2">
    <source>
        <dbReference type="ARBA" id="ARBA00023204"/>
    </source>
</evidence>
<dbReference type="PANTHER" id="PTHR43003:SF6">
    <property type="entry name" value="DNA GLYCOSYLASE"/>
    <property type="match status" value="1"/>
</dbReference>
<dbReference type="Gene3D" id="1.10.340.30">
    <property type="entry name" value="Hypothetical protein, domain 2"/>
    <property type="match status" value="1"/>
</dbReference>
<dbReference type="InterPro" id="IPR011257">
    <property type="entry name" value="DNA_glycosylase"/>
</dbReference>
<keyword evidence="4" id="KW-1185">Reference proteome</keyword>
<gene>
    <name evidence="3" type="ORF">ACFOUW_01150</name>
</gene>
<organism evidence="3 4">
    <name type="scientific">Tenggerimyces flavus</name>
    <dbReference type="NCBI Taxonomy" id="1708749"/>
    <lineage>
        <taxon>Bacteria</taxon>
        <taxon>Bacillati</taxon>
        <taxon>Actinomycetota</taxon>
        <taxon>Actinomycetes</taxon>
        <taxon>Propionibacteriales</taxon>
        <taxon>Nocardioidaceae</taxon>
        <taxon>Tenggerimyces</taxon>
    </lineage>
</organism>
<proteinExistence type="predicted"/>
<comment type="caution">
    <text evidence="3">The sequence shown here is derived from an EMBL/GenBank/DDBJ whole genome shotgun (WGS) entry which is preliminary data.</text>
</comment>
<evidence type="ECO:0000313" key="3">
    <source>
        <dbReference type="EMBL" id="MFC3759432.1"/>
    </source>
</evidence>
<dbReference type="InterPro" id="IPR051912">
    <property type="entry name" value="Alkylbase_DNA_Glycosylase/TA"/>
</dbReference>
<name>A0ABV7Y3T5_9ACTN</name>
<sequence length="308" mass="34157">MDTGSVQNNRSLVTDEPIDLAATLASLRRGSGDPVHRRTPDGAIWRAVRTPDGPATIRLTARPAERRIEAAAWGPGAAWLLERLPAFVGAEDDLSGFDPGNVLLARLAKRFKGWRVPRTGLVMDALVPAILEQKVTGKEAWRSWRELVWRFGERAPGPVPFKLWVAPAPRTFQKLASWDYHLAGVGPERSQAIVRAARVADRLEETITMEPAAVEQRLRTVPGIGVWTAAEVRQRAHGDADAVSVGDFHIAKNVGWALAGRRFDDAEMLTALEQWRGHRYRVTRLIELAGIGAPRHGPRYEGRNYRSI</sequence>